<evidence type="ECO:0000256" key="8">
    <source>
        <dbReference type="ARBA" id="ARBA00023180"/>
    </source>
</evidence>
<dbReference type="InterPro" id="IPR024548">
    <property type="entry name" value="Cu2_monoox_C"/>
</dbReference>
<name>A0A8B6H0I5_MYTGA</name>
<evidence type="ECO:0000313" key="13">
    <source>
        <dbReference type="Proteomes" id="UP000596742"/>
    </source>
</evidence>
<dbReference type="GO" id="GO:0006589">
    <property type="term" value="P:octopamine biosynthetic process"/>
    <property type="evidence" value="ECO:0007669"/>
    <property type="project" value="TreeGrafter"/>
</dbReference>
<feature type="compositionally biased region" description="Pro residues" evidence="9">
    <location>
        <begin position="568"/>
        <end position="578"/>
    </location>
</feature>
<dbReference type="GO" id="GO:0042420">
    <property type="term" value="P:dopamine catabolic process"/>
    <property type="evidence" value="ECO:0007669"/>
    <property type="project" value="TreeGrafter"/>
</dbReference>
<feature type="domain" description="DOMON" evidence="11">
    <location>
        <begin position="49"/>
        <end position="163"/>
    </location>
</feature>
<evidence type="ECO:0000256" key="10">
    <source>
        <dbReference type="SAM" id="SignalP"/>
    </source>
</evidence>
<dbReference type="SUPFAM" id="SSF49742">
    <property type="entry name" value="PHM/PNGase F"/>
    <property type="match status" value="2"/>
</dbReference>
<dbReference type="CDD" id="cd09631">
    <property type="entry name" value="DOMON_DOH"/>
    <property type="match status" value="1"/>
</dbReference>
<dbReference type="Pfam" id="PF01082">
    <property type="entry name" value="Cu2_monooxygen"/>
    <property type="match status" value="1"/>
</dbReference>
<dbReference type="InterPro" id="IPR008977">
    <property type="entry name" value="PHM/PNGase_F_dom_sf"/>
</dbReference>
<dbReference type="PANTHER" id="PTHR10157:SF23">
    <property type="entry name" value="MOXD1 HOMOLOG 1"/>
    <property type="match status" value="1"/>
</dbReference>
<dbReference type="PRINTS" id="PR00767">
    <property type="entry name" value="DBMONOXGNASE"/>
</dbReference>
<dbReference type="FunFam" id="2.60.120.310:FF:000004">
    <property type="entry name" value="DBH-like monooxygenase protein 1"/>
    <property type="match status" value="1"/>
</dbReference>
<protein>
    <recommendedName>
        <fullName evidence="11">DOMON domain-containing protein</fullName>
    </recommendedName>
</protein>
<evidence type="ECO:0000256" key="6">
    <source>
        <dbReference type="ARBA" id="ARBA00023033"/>
    </source>
</evidence>
<evidence type="ECO:0000256" key="2">
    <source>
        <dbReference type="ARBA" id="ARBA00010676"/>
    </source>
</evidence>
<dbReference type="InterPro" id="IPR000323">
    <property type="entry name" value="Cu2_ascorb_mOase_N"/>
</dbReference>
<keyword evidence="7" id="KW-1015">Disulfide bond</keyword>
<evidence type="ECO:0000256" key="4">
    <source>
        <dbReference type="ARBA" id="ARBA00023002"/>
    </source>
</evidence>
<dbReference type="InterPro" id="IPR000945">
    <property type="entry name" value="DBH-like"/>
</dbReference>
<dbReference type="GO" id="GO:0005615">
    <property type="term" value="C:extracellular space"/>
    <property type="evidence" value="ECO:0007669"/>
    <property type="project" value="TreeGrafter"/>
</dbReference>
<keyword evidence="3" id="KW-0479">Metal-binding</keyword>
<dbReference type="InterPro" id="IPR036939">
    <property type="entry name" value="Cu2_ascorb_mOase_N_sf"/>
</dbReference>
<dbReference type="Proteomes" id="UP000596742">
    <property type="component" value="Unassembled WGS sequence"/>
</dbReference>
<proteinExistence type="inferred from homology"/>
<keyword evidence="4" id="KW-0560">Oxidoreductase</keyword>
<keyword evidence="8" id="KW-0325">Glycoprotein</keyword>
<reference evidence="12" key="1">
    <citation type="submission" date="2018-11" db="EMBL/GenBank/DDBJ databases">
        <authorList>
            <person name="Alioto T."/>
            <person name="Alioto T."/>
        </authorList>
    </citation>
    <scope>NUCLEOTIDE SEQUENCE</scope>
</reference>
<dbReference type="InterPro" id="IPR045266">
    <property type="entry name" value="DOH_DOMON"/>
</dbReference>
<feature type="chain" id="PRO_5032840290" description="DOMON domain-containing protein" evidence="10">
    <location>
        <begin position="19"/>
        <end position="578"/>
    </location>
</feature>
<dbReference type="Pfam" id="PF03351">
    <property type="entry name" value="DOMON"/>
    <property type="match status" value="1"/>
</dbReference>
<dbReference type="PANTHER" id="PTHR10157">
    <property type="entry name" value="DOPAMINE BETA HYDROXYLASE RELATED"/>
    <property type="match status" value="1"/>
</dbReference>
<evidence type="ECO:0000256" key="9">
    <source>
        <dbReference type="SAM" id="MobiDB-lite"/>
    </source>
</evidence>
<gene>
    <name evidence="12" type="ORF">MGAL_10B091849</name>
</gene>
<accession>A0A8B6H0I5</accession>
<evidence type="ECO:0000313" key="12">
    <source>
        <dbReference type="EMBL" id="VDI71937.1"/>
    </source>
</evidence>
<comment type="similarity">
    <text evidence="2">Belongs to the copper type II ascorbate-dependent monooxygenase family.</text>
</comment>
<dbReference type="AlphaFoldDB" id="A0A8B6H0I5"/>
<dbReference type="GO" id="GO:0005507">
    <property type="term" value="F:copper ion binding"/>
    <property type="evidence" value="ECO:0007669"/>
    <property type="project" value="InterPro"/>
</dbReference>
<dbReference type="OrthoDB" id="10003276at2759"/>
<dbReference type="InterPro" id="IPR005018">
    <property type="entry name" value="DOMON_domain"/>
</dbReference>
<keyword evidence="6" id="KW-0503">Monooxygenase</keyword>
<evidence type="ECO:0000256" key="5">
    <source>
        <dbReference type="ARBA" id="ARBA00023008"/>
    </source>
</evidence>
<comment type="caution">
    <text evidence="12">The sequence shown here is derived from an EMBL/GenBank/DDBJ whole genome shotgun (WGS) entry which is preliminary data.</text>
</comment>
<dbReference type="Gene3D" id="2.60.120.230">
    <property type="match status" value="1"/>
</dbReference>
<dbReference type="InterPro" id="IPR028460">
    <property type="entry name" value="Tbh/DBH"/>
</dbReference>
<dbReference type="Gene3D" id="2.60.120.310">
    <property type="entry name" value="Copper type II, ascorbate-dependent monooxygenase, N-terminal domain"/>
    <property type="match status" value="1"/>
</dbReference>
<keyword evidence="10" id="KW-0732">Signal</keyword>
<dbReference type="PROSITE" id="PS50836">
    <property type="entry name" value="DOMON"/>
    <property type="match status" value="1"/>
</dbReference>
<dbReference type="SMART" id="SM00664">
    <property type="entry name" value="DoH"/>
    <property type="match status" value="1"/>
</dbReference>
<evidence type="ECO:0000259" key="11">
    <source>
        <dbReference type="PROSITE" id="PS50836"/>
    </source>
</evidence>
<evidence type="ECO:0000256" key="3">
    <source>
        <dbReference type="ARBA" id="ARBA00022723"/>
    </source>
</evidence>
<organism evidence="12 13">
    <name type="scientific">Mytilus galloprovincialis</name>
    <name type="common">Mediterranean mussel</name>
    <dbReference type="NCBI Taxonomy" id="29158"/>
    <lineage>
        <taxon>Eukaryota</taxon>
        <taxon>Metazoa</taxon>
        <taxon>Spiralia</taxon>
        <taxon>Lophotrochozoa</taxon>
        <taxon>Mollusca</taxon>
        <taxon>Bivalvia</taxon>
        <taxon>Autobranchia</taxon>
        <taxon>Pteriomorphia</taxon>
        <taxon>Mytilida</taxon>
        <taxon>Mytiloidea</taxon>
        <taxon>Mytilidae</taxon>
        <taxon>Mytilinae</taxon>
        <taxon>Mytilus</taxon>
    </lineage>
</organism>
<keyword evidence="5" id="KW-0186">Copper</keyword>
<keyword evidence="13" id="KW-1185">Reference proteome</keyword>
<evidence type="ECO:0000256" key="7">
    <source>
        <dbReference type="ARBA" id="ARBA00023157"/>
    </source>
</evidence>
<dbReference type="GO" id="GO:0042421">
    <property type="term" value="P:norepinephrine biosynthetic process"/>
    <property type="evidence" value="ECO:0007669"/>
    <property type="project" value="TreeGrafter"/>
</dbReference>
<dbReference type="GO" id="GO:0004500">
    <property type="term" value="F:dopamine beta-monooxygenase activity"/>
    <property type="evidence" value="ECO:0007669"/>
    <property type="project" value="InterPro"/>
</dbReference>
<dbReference type="InterPro" id="IPR014784">
    <property type="entry name" value="Cu2_ascorb_mOase-like_C"/>
</dbReference>
<dbReference type="GO" id="GO:0030667">
    <property type="term" value="C:secretory granule membrane"/>
    <property type="evidence" value="ECO:0007669"/>
    <property type="project" value="TreeGrafter"/>
</dbReference>
<feature type="signal peptide" evidence="10">
    <location>
        <begin position="1"/>
        <end position="18"/>
    </location>
</feature>
<dbReference type="EMBL" id="UYJE01009276">
    <property type="protein sequence ID" value="VDI71937.1"/>
    <property type="molecule type" value="Genomic_DNA"/>
</dbReference>
<evidence type="ECO:0000256" key="1">
    <source>
        <dbReference type="ARBA" id="ARBA00001973"/>
    </source>
</evidence>
<sequence length="578" mass="65736">MAFKVSYLLFLLVAKCIGKPNPEDNVPATTTEPTPTESFGNVWKLDVQGNYWLFWKTNATHITFETHVKTKGYVGFGLSSNGKMFPSDVVIGWVDSNGTAHFKDCHTEGHYAPIIDASQDWFLLLGKEDNFGTVLKFTRKLDTCDDNDYLITESTVKVIYSYHPDDPASFSSLPWHGAERRGAKSLMLLSSVKANEYVPPSDAEQFDMLHNNFHVPAKETTYQCKVFKVPHKPQKYHMIRYEPVISPGNEAYVHHILVYNCPTATDADVGKVYECYRHRPRNLKCSDVVIAWAVGGVAFDFPSNAGFSFMTPGDPQYLVMETHFNNPTMKSGIVDSSGLRITATHTIRQHDAGILQAGAKVNKLQFVPPYEKDFLSRHSCSQQCLQEALVTKQNSMKAFATLLHSHLLGTSIVARHIRGDVELEPLAQDLSYDFDYQDNRMFPKEREIKYGDSLTIDCHYDSTGRTKPTLGGLSTAEEMCLAFIYYYPKTEISNCQSMPLYDQIGSNPYHNVDTMYSWNWQNQDVKNKFKDIMNKTNLYHECDSHTHPDSPRYQQNVYRVPEPRIKYTPPPRQCPGSQ</sequence>
<dbReference type="SUPFAM" id="SSF49344">
    <property type="entry name" value="CBD9-like"/>
    <property type="match status" value="1"/>
</dbReference>
<feature type="region of interest" description="Disordered" evidence="9">
    <location>
        <begin position="543"/>
        <end position="578"/>
    </location>
</feature>
<dbReference type="FunFam" id="2.60.120.230:FF:000001">
    <property type="entry name" value="Monooxygenase, DBH-like 1"/>
    <property type="match status" value="1"/>
</dbReference>
<dbReference type="Pfam" id="PF03712">
    <property type="entry name" value="Cu2_monoox_C"/>
    <property type="match status" value="1"/>
</dbReference>
<comment type="cofactor">
    <cofactor evidence="1">
        <name>Cu(2+)</name>
        <dbReference type="ChEBI" id="CHEBI:29036"/>
    </cofactor>
</comment>